<evidence type="ECO:0000313" key="5">
    <source>
        <dbReference type="Proteomes" id="UP001594288"/>
    </source>
</evidence>
<gene>
    <name evidence="4" type="ORF">ACFL2Z_00250</name>
</gene>
<dbReference type="Gene3D" id="3.40.630.30">
    <property type="match status" value="1"/>
</dbReference>
<dbReference type="PANTHER" id="PTHR43877">
    <property type="entry name" value="AMINOALKYLPHOSPHONATE N-ACETYLTRANSFERASE-RELATED-RELATED"/>
    <property type="match status" value="1"/>
</dbReference>
<proteinExistence type="predicted"/>
<dbReference type="CDD" id="cd04301">
    <property type="entry name" value="NAT_SF"/>
    <property type="match status" value="1"/>
</dbReference>
<dbReference type="InterPro" id="IPR016181">
    <property type="entry name" value="Acyl_CoA_acyltransferase"/>
</dbReference>
<keyword evidence="2 4" id="KW-0012">Acyltransferase</keyword>
<dbReference type="Pfam" id="PF00583">
    <property type="entry name" value="Acetyltransf_1"/>
    <property type="match status" value="1"/>
</dbReference>
<organism evidence="4 5">
    <name type="scientific">Eiseniibacteriota bacterium</name>
    <dbReference type="NCBI Taxonomy" id="2212470"/>
    <lineage>
        <taxon>Bacteria</taxon>
        <taxon>Candidatus Eiseniibacteriota</taxon>
    </lineage>
</organism>
<dbReference type="InterPro" id="IPR000182">
    <property type="entry name" value="GNAT_dom"/>
</dbReference>
<evidence type="ECO:0000256" key="1">
    <source>
        <dbReference type="ARBA" id="ARBA00022679"/>
    </source>
</evidence>
<evidence type="ECO:0000313" key="4">
    <source>
        <dbReference type="EMBL" id="MFC1799330.1"/>
    </source>
</evidence>
<feature type="domain" description="N-acetyltransferase" evidence="3">
    <location>
        <begin position="5"/>
        <end position="141"/>
    </location>
</feature>
<reference evidence="4 5" key="1">
    <citation type="submission" date="2024-09" db="EMBL/GenBank/DDBJ databases">
        <authorList>
            <person name="D'Angelo T."/>
        </authorList>
    </citation>
    <scope>NUCLEOTIDE SEQUENCE [LARGE SCALE GENOMIC DNA]</scope>
    <source>
        <strain evidence="4">SAG AM-311-F02</strain>
    </source>
</reference>
<name>A0ABV6YMN5_UNCEI</name>
<dbReference type="SUPFAM" id="SSF55729">
    <property type="entry name" value="Acyl-CoA N-acyltransferases (Nat)"/>
    <property type="match status" value="1"/>
</dbReference>
<accession>A0ABV6YMN5</accession>
<dbReference type="PROSITE" id="PS51186">
    <property type="entry name" value="GNAT"/>
    <property type="match status" value="1"/>
</dbReference>
<comment type="caution">
    <text evidence="4">The sequence shown here is derived from an EMBL/GenBank/DDBJ whole genome shotgun (WGS) entry which is preliminary data.</text>
</comment>
<dbReference type="EMBL" id="JBHPEI010000002">
    <property type="protein sequence ID" value="MFC1799330.1"/>
    <property type="molecule type" value="Genomic_DNA"/>
</dbReference>
<dbReference type="PANTHER" id="PTHR43877:SF2">
    <property type="entry name" value="AMINOALKYLPHOSPHONATE N-ACETYLTRANSFERASE-RELATED"/>
    <property type="match status" value="1"/>
</dbReference>
<keyword evidence="1 4" id="KW-0808">Transferase</keyword>
<evidence type="ECO:0000259" key="3">
    <source>
        <dbReference type="PROSITE" id="PS51186"/>
    </source>
</evidence>
<evidence type="ECO:0000256" key="2">
    <source>
        <dbReference type="ARBA" id="ARBA00023315"/>
    </source>
</evidence>
<dbReference type="Proteomes" id="UP001594288">
    <property type="component" value="Unassembled WGS sequence"/>
</dbReference>
<dbReference type="EC" id="2.3.-.-" evidence="4"/>
<dbReference type="GO" id="GO:0016746">
    <property type="term" value="F:acyltransferase activity"/>
    <property type="evidence" value="ECO:0007669"/>
    <property type="project" value="UniProtKB-KW"/>
</dbReference>
<dbReference type="InterPro" id="IPR050832">
    <property type="entry name" value="Bact_Acetyltransf"/>
</dbReference>
<keyword evidence="5" id="KW-1185">Reference proteome</keyword>
<sequence length="146" mass="16427">MAERIEIRSADSSDLDLVMQDGCISLEALKEKVAHEEVVVATRDAERVGYARVEFLWSTVPYISMIWVLEEHRGLGISRALLWHLESRFRSDGYTALYSSSDANEPEPQAWHRHMGFVECGFIAGINAGGVGEIIFRKVLGSDRDK</sequence>
<protein>
    <submittedName>
        <fullName evidence="4">GNAT family N-acetyltransferase</fullName>
        <ecNumber evidence="4">2.3.-.-</ecNumber>
    </submittedName>
</protein>